<dbReference type="Proteomes" id="UP000199518">
    <property type="component" value="Unassembled WGS sequence"/>
</dbReference>
<keyword evidence="2" id="KW-1185">Reference proteome</keyword>
<evidence type="ECO:0000313" key="2">
    <source>
        <dbReference type="Proteomes" id="UP000199518"/>
    </source>
</evidence>
<dbReference type="InterPro" id="IPR035069">
    <property type="entry name" value="TTHA1013/TTHA0281-like"/>
</dbReference>
<dbReference type="STRING" id="1576369.SAMN05421753_110177"/>
<gene>
    <name evidence="1" type="ORF">SAMN05421753_110177</name>
</gene>
<sequence length="76" mass="8512">MSESARYIKIVEWSEEDQCFVGQCPGLIGPCCHGDDETLVYAELCQIVEEWIETLKQEGRPLPPPTAGQNVVQKMS</sequence>
<name>A0A1I3JHH6_9PLAN</name>
<reference evidence="2" key="1">
    <citation type="submission" date="2016-10" db="EMBL/GenBank/DDBJ databases">
        <authorList>
            <person name="Varghese N."/>
            <person name="Submissions S."/>
        </authorList>
    </citation>
    <scope>NUCLEOTIDE SEQUENCE [LARGE SCALE GENOMIC DNA]</scope>
    <source>
        <strain evidence="2">DSM 26348</strain>
    </source>
</reference>
<protein>
    <submittedName>
        <fullName evidence="1">Predicted nuclease of the RNAse H fold, HicB family</fullName>
    </submittedName>
</protein>
<dbReference type="RefSeq" id="WP_092051349.1">
    <property type="nucleotide sequence ID" value="NZ_FOQD01000010.1"/>
</dbReference>
<dbReference type="EMBL" id="FOQD01000010">
    <property type="protein sequence ID" value="SFI59697.1"/>
    <property type="molecule type" value="Genomic_DNA"/>
</dbReference>
<dbReference type="AlphaFoldDB" id="A0A1I3JHH6"/>
<proteinExistence type="predicted"/>
<dbReference type="SUPFAM" id="SSF143100">
    <property type="entry name" value="TTHA1013/TTHA0281-like"/>
    <property type="match status" value="1"/>
</dbReference>
<accession>A0A1I3JHH6</accession>
<dbReference type="Gene3D" id="3.30.160.250">
    <property type="match status" value="1"/>
</dbReference>
<dbReference type="OrthoDB" id="9797194at2"/>
<organism evidence="1 2">
    <name type="scientific">Planctomicrobium piriforme</name>
    <dbReference type="NCBI Taxonomy" id="1576369"/>
    <lineage>
        <taxon>Bacteria</taxon>
        <taxon>Pseudomonadati</taxon>
        <taxon>Planctomycetota</taxon>
        <taxon>Planctomycetia</taxon>
        <taxon>Planctomycetales</taxon>
        <taxon>Planctomycetaceae</taxon>
        <taxon>Planctomicrobium</taxon>
    </lineage>
</organism>
<evidence type="ECO:0000313" key="1">
    <source>
        <dbReference type="EMBL" id="SFI59697.1"/>
    </source>
</evidence>